<dbReference type="Pfam" id="PF13174">
    <property type="entry name" value="TPR_6"/>
    <property type="match status" value="1"/>
</dbReference>
<reference evidence="2" key="1">
    <citation type="submission" date="2020-08" db="EMBL/GenBank/DDBJ databases">
        <title>Hyunsoonleella sp. strain SJ7 genome sequencing and assembly.</title>
        <authorList>
            <person name="Kim I."/>
        </authorList>
    </citation>
    <scope>NUCLEOTIDE SEQUENCE</scope>
    <source>
        <strain evidence="2">SJ7</strain>
    </source>
</reference>
<dbReference type="InterPro" id="IPR019734">
    <property type="entry name" value="TPR_rpt"/>
</dbReference>
<feature type="transmembrane region" description="Helical" evidence="1">
    <location>
        <begin position="87"/>
        <end position="109"/>
    </location>
</feature>
<evidence type="ECO:0000313" key="3">
    <source>
        <dbReference type="Proteomes" id="UP000656244"/>
    </source>
</evidence>
<dbReference type="Gene3D" id="1.25.40.10">
    <property type="entry name" value="Tetratricopeptide repeat domain"/>
    <property type="match status" value="1"/>
</dbReference>
<keyword evidence="3" id="KW-1185">Reference proteome</keyword>
<accession>A0A923HD89</accession>
<dbReference type="InterPro" id="IPR011990">
    <property type="entry name" value="TPR-like_helical_dom_sf"/>
</dbReference>
<keyword evidence="1" id="KW-0812">Transmembrane</keyword>
<dbReference type="EMBL" id="JACNMF010000001">
    <property type="protein sequence ID" value="MBC3757305.1"/>
    <property type="molecule type" value="Genomic_DNA"/>
</dbReference>
<dbReference type="Pfam" id="PF13432">
    <property type="entry name" value="TPR_16"/>
    <property type="match status" value="1"/>
</dbReference>
<organism evidence="2 3">
    <name type="scientific">Hyunsoonleella aquatilis</name>
    <dbReference type="NCBI Taxonomy" id="2762758"/>
    <lineage>
        <taxon>Bacteria</taxon>
        <taxon>Pseudomonadati</taxon>
        <taxon>Bacteroidota</taxon>
        <taxon>Flavobacteriia</taxon>
        <taxon>Flavobacteriales</taxon>
        <taxon>Flavobacteriaceae</taxon>
    </lineage>
</organism>
<keyword evidence="1" id="KW-1133">Transmembrane helix</keyword>
<evidence type="ECO:0000313" key="2">
    <source>
        <dbReference type="EMBL" id="MBC3757305.1"/>
    </source>
</evidence>
<comment type="caution">
    <text evidence="2">The sequence shown here is derived from an EMBL/GenBank/DDBJ whole genome shotgun (WGS) entry which is preliminary data.</text>
</comment>
<dbReference type="SUPFAM" id="SSF48452">
    <property type="entry name" value="TPR-like"/>
    <property type="match status" value="1"/>
</dbReference>
<proteinExistence type="predicted"/>
<gene>
    <name evidence="2" type="ORF">H7U19_02740</name>
</gene>
<keyword evidence="1" id="KW-0472">Membrane</keyword>
<evidence type="ECO:0000256" key="1">
    <source>
        <dbReference type="SAM" id="Phobius"/>
    </source>
</evidence>
<protein>
    <submittedName>
        <fullName evidence="2">Tetratricopeptide repeat protein</fullName>
    </submittedName>
</protein>
<sequence>MKDNSNIPQDLLEIIESYLDGTMTTQELKDFNRLLELDEDFRTQVEDVKTMLYGIEAQSLKEDLDEFHKDVHITETQKNITSGKVRFLNYSKLAAAAAIIVAVGSIWFFSGNPNQSIYTKYYSPDPGLATTMSSSETDFEFLDAMVNYKHGDYDLAIKKWGALSQKEPENDTINYFIGSAYLANKNATEAIPFLERAVEAEDDFVFLNEAYFYLGLAYIKEGNVELAKKYLTLSRIDSAKTILSELTD</sequence>
<dbReference type="AlphaFoldDB" id="A0A923HD89"/>
<dbReference type="RefSeq" id="WP_186558391.1">
    <property type="nucleotide sequence ID" value="NZ_JACNMF010000001.1"/>
</dbReference>
<name>A0A923HD89_9FLAO</name>
<dbReference type="Proteomes" id="UP000656244">
    <property type="component" value="Unassembled WGS sequence"/>
</dbReference>